<evidence type="ECO:0000259" key="2">
    <source>
        <dbReference type="Pfam" id="PF01571"/>
    </source>
</evidence>
<keyword evidence="4" id="KW-1185">Reference proteome</keyword>
<dbReference type="InterPro" id="IPR006222">
    <property type="entry name" value="GCVT_N"/>
</dbReference>
<proteinExistence type="predicted"/>
<dbReference type="EMBL" id="CP001751">
    <property type="protein sequence ID" value="ADE39572.1"/>
    <property type="molecule type" value="Genomic_DNA"/>
</dbReference>
<dbReference type="Pfam" id="PF01571">
    <property type="entry name" value="GCV_T"/>
    <property type="match status" value="1"/>
</dbReference>
<evidence type="ECO:0000313" key="4">
    <source>
        <dbReference type="Proteomes" id="UP000007460"/>
    </source>
</evidence>
<dbReference type="eggNOG" id="COG0354">
    <property type="taxonomic scope" value="Bacteria"/>
</dbReference>
<evidence type="ECO:0000256" key="1">
    <source>
        <dbReference type="ARBA" id="ARBA00022946"/>
    </source>
</evidence>
<dbReference type="AlphaFoldDB" id="D5BTH5"/>
<dbReference type="Proteomes" id="UP000007460">
    <property type="component" value="Chromosome"/>
</dbReference>
<organism evidence="3 4">
    <name type="scientific">Puniceispirillum marinum (strain IMCC1322)</name>
    <dbReference type="NCBI Taxonomy" id="488538"/>
    <lineage>
        <taxon>Bacteria</taxon>
        <taxon>Pseudomonadati</taxon>
        <taxon>Pseudomonadota</taxon>
        <taxon>Alphaproteobacteria</taxon>
        <taxon>Candidatus Puniceispirillales</taxon>
        <taxon>Candidatus Puniceispirillaceae</taxon>
        <taxon>Candidatus Puniceispirillum</taxon>
    </lineage>
</organism>
<dbReference type="GO" id="GO:0004047">
    <property type="term" value="F:aminomethyltransferase activity"/>
    <property type="evidence" value="ECO:0007669"/>
    <property type="project" value="UniProtKB-EC"/>
</dbReference>
<reference evidence="3 4" key="1">
    <citation type="journal article" date="2010" name="J. Bacteriol.">
        <title>Complete genome sequence of "Candidatus Puniceispirillum marinum" IMCC1322, a representative of the SAR116 clade in the Alphaproteobacteria.</title>
        <authorList>
            <person name="Oh H.M."/>
            <person name="Kwon K.K."/>
            <person name="Kang I."/>
            <person name="Kang S.G."/>
            <person name="Lee J.H."/>
            <person name="Kim S.J."/>
            <person name="Cho J.C."/>
        </authorList>
    </citation>
    <scope>NUCLEOTIDE SEQUENCE [LARGE SCALE GENOMIC DNA]</scope>
    <source>
        <strain evidence="3 4">IMCC1322</strain>
    </source>
</reference>
<dbReference type="GO" id="GO:0016226">
    <property type="term" value="P:iron-sulfur cluster assembly"/>
    <property type="evidence" value="ECO:0007669"/>
    <property type="project" value="TreeGrafter"/>
</dbReference>
<keyword evidence="1" id="KW-0809">Transit peptide</keyword>
<gene>
    <name evidence="3" type="ordered locus">SAR116_1329</name>
</gene>
<sequence>MKIVVSGLANGVFILRPSLAMLTLWTDRFAGNGKNKMMDTSKNSVFAHMPDMGFIAIAGIEAVDFLQSIITANVETLDSGAMRQGALLTPQGRVLIDFMIYRTSQDELLLQCEANRRDDLYTRLRRYRLRRPVTIETRDDLACYVWWNLDIVPASMPHLFADRRDGALGYRYLGNDAQTVLSDHGATSGTIDEWHAIRIAKAIPQGALDLTPERALMLESGLDHLDAVDFGKGCYIGQEVTARTHYRGLVKRRLAPFMIDAMPEPSADIMLDDAVIGRCKSIAPLPGGGAITLGLVKLSDLHMLQDSGQNPSLTIDSHVAQLALPDWMLPLPKTAKTDS</sequence>
<dbReference type="Gene3D" id="3.30.1360.120">
    <property type="entry name" value="Probable tRNA modification gtpase trme, domain 1"/>
    <property type="match status" value="2"/>
</dbReference>
<dbReference type="NCBIfam" id="TIGR03317">
    <property type="entry name" value="ygfZ_signature"/>
    <property type="match status" value="1"/>
</dbReference>
<dbReference type="KEGG" id="apb:SAR116_1329"/>
<dbReference type="PANTHER" id="PTHR22602">
    <property type="entry name" value="TRANSFERASE CAF17, MITOCHONDRIAL-RELATED"/>
    <property type="match status" value="1"/>
</dbReference>
<dbReference type="HOGENOM" id="CLU_007884_7_1_5"/>
<dbReference type="InterPro" id="IPR045179">
    <property type="entry name" value="YgfZ/GcvT"/>
</dbReference>
<dbReference type="PANTHER" id="PTHR22602:SF0">
    <property type="entry name" value="TRANSFERASE CAF17, MITOCHONDRIAL-RELATED"/>
    <property type="match status" value="1"/>
</dbReference>
<evidence type="ECO:0000313" key="3">
    <source>
        <dbReference type="EMBL" id="ADE39572.1"/>
    </source>
</evidence>
<feature type="domain" description="GCVT N-terminal" evidence="2">
    <location>
        <begin position="46"/>
        <end position="140"/>
    </location>
</feature>
<protein>
    <submittedName>
        <fullName evidence="3">Glycine cleavage T protein</fullName>
        <ecNumber evidence="3">2.1.2.10</ecNumber>
    </submittedName>
</protein>
<name>D5BTH5_PUNMI</name>
<dbReference type="InterPro" id="IPR027266">
    <property type="entry name" value="TrmE/GcvT-like"/>
</dbReference>
<dbReference type="InterPro" id="IPR017703">
    <property type="entry name" value="YgfZ/GCV_T_CS"/>
</dbReference>
<dbReference type="STRING" id="488538.SAR116_1329"/>
<keyword evidence="3" id="KW-0808">Transferase</keyword>
<accession>D5BTH5</accession>
<dbReference type="EC" id="2.1.2.10" evidence="3"/>
<dbReference type="SUPFAM" id="SSF103025">
    <property type="entry name" value="Folate-binding domain"/>
    <property type="match status" value="1"/>
</dbReference>
<dbReference type="OrthoDB" id="9796287at2"/>